<dbReference type="Gene3D" id="3.60.40.10">
    <property type="entry name" value="PPM-type phosphatase domain"/>
    <property type="match status" value="1"/>
</dbReference>
<dbReference type="EMBL" id="JAPFIT010000011">
    <property type="protein sequence ID" value="MDC5739739.1"/>
    <property type="molecule type" value="Genomic_DNA"/>
</dbReference>
<dbReference type="Proteomes" id="UP001150001">
    <property type="component" value="Unassembled WGS sequence"/>
</dbReference>
<feature type="domain" description="PPM-type phosphatase" evidence="1">
    <location>
        <begin position="7"/>
        <end position="243"/>
    </location>
</feature>
<dbReference type="InterPro" id="IPR001932">
    <property type="entry name" value="PPM-type_phosphatase-like_dom"/>
</dbReference>
<dbReference type="PROSITE" id="PS51746">
    <property type="entry name" value="PPM_2"/>
    <property type="match status" value="1"/>
</dbReference>
<comment type="caution">
    <text evidence="2">The sequence shown here is derived from an EMBL/GenBank/DDBJ whole genome shotgun (WGS) entry which is preliminary data.</text>
</comment>
<organism evidence="2 3">
    <name type="scientific">Vibrio europaeus</name>
    <dbReference type="NCBI Taxonomy" id="300876"/>
    <lineage>
        <taxon>Bacteria</taxon>
        <taxon>Pseudomonadati</taxon>
        <taxon>Pseudomonadota</taxon>
        <taxon>Gammaproteobacteria</taxon>
        <taxon>Vibrionales</taxon>
        <taxon>Vibrionaceae</taxon>
        <taxon>Vibrio</taxon>
        <taxon>Vibrio oreintalis group</taxon>
    </lineage>
</organism>
<evidence type="ECO:0000259" key="1">
    <source>
        <dbReference type="PROSITE" id="PS51746"/>
    </source>
</evidence>
<name>A0ABT5GR37_9VIBR</name>
<dbReference type="SMART" id="SM00331">
    <property type="entry name" value="PP2C_SIG"/>
    <property type="match status" value="1"/>
</dbReference>
<evidence type="ECO:0000313" key="2">
    <source>
        <dbReference type="EMBL" id="MDC5739739.1"/>
    </source>
</evidence>
<keyword evidence="3" id="KW-1185">Reference proteome</keyword>
<dbReference type="InterPro" id="IPR036457">
    <property type="entry name" value="PPM-type-like_dom_sf"/>
</dbReference>
<accession>A0ABT5GR37</accession>
<dbReference type="RefSeq" id="WP_081230301.1">
    <property type="nucleotide sequence ID" value="NZ_JAPFIQ010000024.1"/>
</dbReference>
<proteinExistence type="predicted"/>
<dbReference type="SUPFAM" id="SSF81606">
    <property type="entry name" value="PP2C-like"/>
    <property type="match status" value="1"/>
</dbReference>
<protein>
    <submittedName>
        <fullName evidence="2">Protein phosphatase 2C domain-containing protein</fullName>
    </submittedName>
</protein>
<sequence length="246" mass="27575">MLKLKECSSFTHAKSDKRVNQDSILTPTRCDDGFLFAVADGVGSYKGSDLASMAAVEYLEKSHLSKARLLSPDLFEGVLSKVKELSNYDPEYEVASTTLTYAYVNSNEIIIGHIGDCRAYVKQGNKLVQLTKDHTQHQMLIDQKVYTKAQLKNASGKNLITTAISQVVPMKPEFFSFKVSDYVDDLQDLTIYLMSDGAHAYWEQNPRFSPNTMKNVTKLSNSLLRRIERKGAKDDYSLVSCTFAIS</sequence>
<dbReference type="Pfam" id="PF13672">
    <property type="entry name" value="PP2C_2"/>
    <property type="match status" value="1"/>
</dbReference>
<dbReference type="CDD" id="cd00143">
    <property type="entry name" value="PP2Cc"/>
    <property type="match status" value="1"/>
</dbReference>
<evidence type="ECO:0000313" key="3">
    <source>
        <dbReference type="Proteomes" id="UP001150001"/>
    </source>
</evidence>
<gene>
    <name evidence="2" type="ORF">OPW20_06650</name>
</gene>
<reference evidence="2" key="1">
    <citation type="submission" date="2022-11" db="EMBL/GenBank/DDBJ databases">
        <title>Role of the vibriolysin VemA secreted by the emergent pathogen Vibrio europaeus in the colonization of Manila clam mucus.</title>
        <authorList>
            <person name="Martinez C."/>
            <person name="Rodriguez S."/>
            <person name="Vences A."/>
            <person name="Barja J.L."/>
            <person name="Toranzo A.E."/>
            <person name="Dubert J."/>
        </authorList>
    </citation>
    <scope>NUCLEOTIDE SEQUENCE</scope>
    <source>
        <strain evidence="2">3454</strain>
    </source>
</reference>
<dbReference type="SMART" id="SM00332">
    <property type="entry name" value="PP2Cc"/>
    <property type="match status" value="1"/>
</dbReference>